<keyword evidence="1" id="KW-1133">Transmembrane helix</keyword>
<dbReference type="OrthoDB" id="9810200at2"/>
<dbReference type="PANTHER" id="PTHR37464">
    <property type="entry name" value="BLL2463 PROTEIN"/>
    <property type="match status" value="1"/>
</dbReference>
<protein>
    <recommendedName>
        <fullName evidence="2">Aerotolerance regulator N-terminal domain-containing protein</fullName>
    </recommendedName>
</protein>
<dbReference type="InterPro" id="IPR011933">
    <property type="entry name" value="Double_TM_dom"/>
</dbReference>
<dbReference type="PANTHER" id="PTHR37464:SF1">
    <property type="entry name" value="BLL2463 PROTEIN"/>
    <property type="match status" value="1"/>
</dbReference>
<proteinExistence type="predicted"/>
<gene>
    <name evidence="3" type="ORF">DX873_05925</name>
</gene>
<organism evidence="3 4">
    <name type="scientific">Flagellimonas nanhaiensis</name>
    <dbReference type="NCBI Taxonomy" id="2292706"/>
    <lineage>
        <taxon>Bacteria</taxon>
        <taxon>Pseudomonadati</taxon>
        <taxon>Bacteroidota</taxon>
        <taxon>Flavobacteriia</taxon>
        <taxon>Flavobacteriales</taxon>
        <taxon>Flavobacteriaceae</taxon>
        <taxon>Flagellimonas</taxon>
    </lineage>
</organism>
<name>A0A371JV52_9FLAO</name>
<feature type="domain" description="Aerotolerance regulator N-terminal" evidence="2">
    <location>
        <begin position="1"/>
        <end position="76"/>
    </location>
</feature>
<comment type="caution">
    <text evidence="3">The sequence shown here is derived from an EMBL/GenBank/DDBJ whole genome shotgun (WGS) entry which is preliminary data.</text>
</comment>
<evidence type="ECO:0000259" key="2">
    <source>
        <dbReference type="Pfam" id="PF07584"/>
    </source>
</evidence>
<keyword evidence="1" id="KW-0812">Transmembrane</keyword>
<dbReference type="AlphaFoldDB" id="A0A371JV52"/>
<dbReference type="Pfam" id="PF07584">
    <property type="entry name" value="BatA"/>
    <property type="match status" value="1"/>
</dbReference>
<reference evidence="3 4" key="1">
    <citation type="submission" date="2018-08" db="EMBL/GenBank/DDBJ databases">
        <title>Muricauda nanhaiensis sp. nov., isolated from seawater of the South China Sea.</title>
        <authorList>
            <person name="Dang Y."/>
        </authorList>
    </citation>
    <scope>NUCLEOTIDE SEQUENCE [LARGE SCALE GENOMIC DNA]</scope>
    <source>
        <strain evidence="3 4">SM1704</strain>
    </source>
</reference>
<dbReference type="EMBL" id="QTJX01000001">
    <property type="protein sequence ID" value="RDY61689.1"/>
    <property type="molecule type" value="Genomic_DNA"/>
</dbReference>
<dbReference type="InterPro" id="IPR024163">
    <property type="entry name" value="Aerotolerance_reg_N"/>
</dbReference>
<evidence type="ECO:0000256" key="1">
    <source>
        <dbReference type="SAM" id="Phobius"/>
    </source>
</evidence>
<dbReference type="Proteomes" id="UP000261828">
    <property type="component" value="Unassembled WGS sequence"/>
</dbReference>
<feature type="transmembrane region" description="Helical" evidence="1">
    <location>
        <begin position="617"/>
        <end position="635"/>
    </location>
</feature>
<dbReference type="NCBIfam" id="TIGR02226">
    <property type="entry name" value="two_anch"/>
    <property type="match status" value="1"/>
</dbReference>
<dbReference type="RefSeq" id="WP_116183570.1">
    <property type="nucleotide sequence ID" value="NZ_QTJX01000001.1"/>
</dbReference>
<accession>A0A371JV52</accession>
<evidence type="ECO:0000313" key="3">
    <source>
        <dbReference type="EMBL" id="RDY61689.1"/>
    </source>
</evidence>
<feature type="transmembrane region" description="Helical" evidence="1">
    <location>
        <begin position="56"/>
        <end position="74"/>
    </location>
</feature>
<feature type="transmembrane region" description="Helical" evidence="1">
    <location>
        <begin position="6"/>
        <end position="24"/>
    </location>
</feature>
<keyword evidence="1" id="KW-0472">Membrane</keyword>
<evidence type="ECO:0000313" key="4">
    <source>
        <dbReference type="Proteomes" id="UP000261828"/>
    </source>
</evidence>
<sequence>MQFKHPEILWALFLLLIPIFIHLFQLRRYKKTPFTNVAMLQKVVSESRKSNTLKKWLLLLTRCLLISALILAFAQPFSASETALKTKEVVIYLDDSFSMQAKNNGLTLLEKSVQDLFKDLDPETPISLFTNEKTYKNVTLKSIQNNLLSLSFSPKQLDLGEIQLKANTLFSTSNAVSKNLVLISDFQQRIASIGDSFDSDITQNLVPTRPNSTKNVSIDSVVFQNGLTEQATITALLSGGSAEENIPISLFNGDMLIAKTAANFSANGKASVEFSVPSGEEIHGLLEISDNGLAYDNRFFFNINEKEKVKVLAINESDDNYLERLFTDDEFILSSYVLRNLDYSTLDQQKVVVLNNLRSIPASLQKVLKTFRDDGGTLVVVPSTNIDLDSYNQFFRNFGSTQWVENANAPQRITSISFQHPLFRNVFEKEVTNFQYPTVNQYYKIRSTAPKILSFEGNDAFLYGQDGLYFFSASMEIENSNFKNSPLIVPTLYNMAMSGLKASDIYHVLGKANIVDLSIGLDQDQIINVSKDDYQFIPLQQVFSNKVRLTFDGTPTEGGVFTIDHGDRTLQKISFNYPRSESKLNYLNIEQLENVETYDSIASLFEYFEAENNIATYWKWFVILALFLALIEVIIQKFIT</sequence>
<keyword evidence="4" id="KW-1185">Reference proteome</keyword>